<evidence type="ECO:0000256" key="3">
    <source>
        <dbReference type="SAM" id="MobiDB-lite"/>
    </source>
</evidence>
<dbReference type="SMART" id="SM00906">
    <property type="entry name" value="Fungal_trans"/>
    <property type="match status" value="1"/>
</dbReference>
<dbReference type="Pfam" id="PF04082">
    <property type="entry name" value="Fungal_trans"/>
    <property type="match status" value="1"/>
</dbReference>
<evidence type="ECO:0000313" key="7">
    <source>
        <dbReference type="Proteomes" id="UP001215598"/>
    </source>
</evidence>
<dbReference type="CDD" id="cd12148">
    <property type="entry name" value="fungal_TF_MHR"/>
    <property type="match status" value="1"/>
</dbReference>
<accession>A0AAD7MH06</accession>
<dbReference type="PANTHER" id="PTHR46910">
    <property type="entry name" value="TRANSCRIPTION FACTOR PDR1"/>
    <property type="match status" value="1"/>
</dbReference>
<dbReference type="GO" id="GO:0000981">
    <property type="term" value="F:DNA-binding transcription factor activity, RNA polymerase II-specific"/>
    <property type="evidence" value="ECO:0007669"/>
    <property type="project" value="InterPro"/>
</dbReference>
<dbReference type="AlphaFoldDB" id="A0AAD7MH06"/>
<dbReference type="Gene3D" id="4.10.240.10">
    <property type="entry name" value="Zn(2)-C6 fungal-type DNA-binding domain"/>
    <property type="match status" value="1"/>
</dbReference>
<organism evidence="6 7">
    <name type="scientific">Mycena metata</name>
    <dbReference type="NCBI Taxonomy" id="1033252"/>
    <lineage>
        <taxon>Eukaryota</taxon>
        <taxon>Fungi</taxon>
        <taxon>Dikarya</taxon>
        <taxon>Basidiomycota</taxon>
        <taxon>Agaricomycotina</taxon>
        <taxon>Agaricomycetes</taxon>
        <taxon>Agaricomycetidae</taxon>
        <taxon>Agaricales</taxon>
        <taxon>Marasmiineae</taxon>
        <taxon>Mycenaceae</taxon>
        <taxon>Mycena</taxon>
    </lineage>
</organism>
<keyword evidence="2" id="KW-0539">Nucleus</keyword>
<protein>
    <submittedName>
        <fullName evidence="6">Fungal-specific transcription factor domain-containing protein</fullName>
    </submittedName>
</protein>
<feature type="domain" description="Zn(2)-C6 fungal-type" evidence="5">
    <location>
        <begin position="16"/>
        <end position="45"/>
    </location>
</feature>
<dbReference type="InterPro" id="IPR001138">
    <property type="entry name" value="Zn2Cys6_DnaBD"/>
</dbReference>
<reference evidence="6" key="1">
    <citation type="submission" date="2023-03" db="EMBL/GenBank/DDBJ databases">
        <title>Massive genome expansion in bonnet fungi (Mycena s.s.) driven by repeated elements and novel gene families across ecological guilds.</title>
        <authorList>
            <consortium name="Lawrence Berkeley National Laboratory"/>
            <person name="Harder C.B."/>
            <person name="Miyauchi S."/>
            <person name="Viragh M."/>
            <person name="Kuo A."/>
            <person name="Thoen E."/>
            <person name="Andreopoulos B."/>
            <person name="Lu D."/>
            <person name="Skrede I."/>
            <person name="Drula E."/>
            <person name="Henrissat B."/>
            <person name="Morin E."/>
            <person name="Kohler A."/>
            <person name="Barry K."/>
            <person name="LaButti K."/>
            <person name="Morin E."/>
            <person name="Salamov A."/>
            <person name="Lipzen A."/>
            <person name="Mereny Z."/>
            <person name="Hegedus B."/>
            <person name="Baldrian P."/>
            <person name="Stursova M."/>
            <person name="Weitz H."/>
            <person name="Taylor A."/>
            <person name="Grigoriev I.V."/>
            <person name="Nagy L.G."/>
            <person name="Martin F."/>
            <person name="Kauserud H."/>
        </authorList>
    </citation>
    <scope>NUCLEOTIDE SEQUENCE</scope>
    <source>
        <strain evidence="6">CBHHK182m</strain>
    </source>
</reference>
<feature type="transmembrane region" description="Helical" evidence="4">
    <location>
        <begin position="542"/>
        <end position="561"/>
    </location>
</feature>
<dbReference type="Pfam" id="PF00172">
    <property type="entry name" value="Zn_clus"/>
    <property type="match status" value="1"/>
</dbReference>
<gene>
    <name evidence="6" type="ORF">B0H16DRAFT_1615111</name>
</gene>
<dbReference type="GO" id="GO:0008270">
    <property type="term" value="F:zinc ion binding"/>
    <property type="evidence" value="ECO:0007669"/>
    <property type="project" value="InterPro"/>
</dbReference>
<proteinExistence type="predicted"/>
<keyword evidence="4" id="KW-0472">Membrane</keyword>
<dbReference type="Proteomes" id="UP001215598">
    <property type="component" value="Unassembled WGS sequence"/>
</dbReference>
<keyword evidence="7" id="KW-1185">Reference proteome</keyword>
<keyword evidence="4" id="KW-1133">Transmembrane helix</keyword>
<dbReference type="EMBL" id="JARKIB010000301">
    <property type="protein sequence ID" value="KAJ7715839.1"/>
    <property type="molecule type" value="Genomic_DNA"/>
</dbReference>
<keyword evidence="1" id="KW-0479">Metal-binding</keyword>
<dbReference type="SMART" id="SM00066">
    <property type="entry name" value="GAL4"/>
    <property type="match status" value="1"/>
</dbReference>
<comment type="caution">
    <text evidence="6">The sequence shown here is derived from an EMBL/GenBank/DDBJ whole genome shotgun (WGS) entry which is preliminary data.</text>
</comment>
<dbReference type="CDD" id="cd00067">
    <property type="entry name" value="GAL4"/>
    <property type="match status" value="1"/>
</dbReference>
<evidence type="ECO:0000256" key="1">
    <source>
        <dbReference type="ARBA" id="ARBA00022723"/>
    </source>
</evidence>
<feature type="compositionally biased region" description="Basic and acidic residues" evidence="3">
    <location>
        <begin position="609"/>
        <end position="619"/>
    </location>
</feature>
<evidence type="ECO:0000256" key="2">
    <source>
        <dbReference type="ARBA" id="ARBA00023242"/>
    </source>
</evidence>
<keyword evidence="4" id="KW-0812">Transmembrane</keyword>
<feature type="region of interest" description="Disordered" evidence="3">
    <location>
        <begin position="609"/>
        <end position="633"/>
    </location>
</feature>
<dbReference type="InterPro" id="IPR007219">
    <property type="entry name" value="XnlR_reg_dom"/>
</dbReference>
<evidence type="ECO:0000259" key="5">
    <source>
        <dbReference type="PROSITE" id="PS50048"/>
    </source>
</evidence>
<dbReference type="InterPro" id="IPR036864">
    <property type="entry name" value="Zn2-C6_fun-type_DNA-bd_sf"/>
</dbReference>
<dbReference type="SUPFAM" id="SSF57701">
    <property type="entry name" value="Zn2/Cys6 DNA-binding domain"/>
    <property type="match status" value="1"/>
</dbReference>
<sequence length="747" mass="82608">MERAQNGTTRKKAHRPCDLCRAKKRRCDGEKPCSHCVKHEHQCTYQQKAMNRVSTTSRYVHSLEERLKSAEALLREPNVVSSPSPPSSVESPPAPVLGAGIQVLIRVIRRLNTPLSVPGLDDLSPAKLSESLQSLSINNPSDEGFQGKSSHAMLIKAVVDLKSQSIPSTASRSGVSPPAKPWCMNPGDEEDVPHRPNYGFPNADLMLSLISNFFSHVNVFLPILHRPSFERSFKANQHLHDDGFARTLLLVCALGARCSDDSRVELPDTGSRKGWEYFSQVQLTIYRQPTLYDLQCCCLAAQFLDRASGLRAAWTLVGVGLRLGQDLGAHRAKNIPLRLLTPEQELERRTYWALVLLDTQYCAALGRSIGIQAHDFDLDPPVQCDDEYWEVALNAAFCQPLGKSSLIDYFACQLTLNRVLSFTLKCLYCNNRMKVTVGMTTREAEEKVVMELDSALNTWADSVPAHLRWDPSRELDVFFDQSAALSLNYYLARIFIHRPLIPAVRPAANPSGVPSLTICNNAARACSRIAELQHRRRPHHPLIFGQTAVFTAGIVLLLNIWGGKRTGRAYEADLADVHRCINVLRAQNESTPTTVPLADTLEQLMKVDRAPVGTRETHKAPHGSSGDDGGATTSSLLNLSNSLHWPAFDPALETPDEATQWLSPKTPHFESEPPGYSDTVSPGISLSFPFPFLDASFFNLPPEDISDPKAQMDMDTAALWSAAPIGFEASGWDSYLNSILWSSGIDQ</sequence>
<name>A0AAD7MH06_9AGAR</name>
<dbReference type="GO" id="GO:0006351">
    <property type="term" value="P:DNA-templated transcription"/>
    <property type="evidence" value="ECO:0007669"/>
    <property type="project" value="InterPro"/>
</dbReference>
<dbReference type="InterPro" id="IPR050987">
    <property type="entry name" value="AtrR-like"/>
</dbReference>
<dbReference type="GO" id="GO:0003677">
    <property type="term" value="F:DNA binding"/>
    <property type="evidence" value="ECO:0007669"/>
    <property type="project" value="InterPro"/>
</dbReference>
<evidence type="ECO:0000313" key="6">
    <source>
        <dbReference type="EMBL" id="KAJ7715839.1"/>
    </source>
</evidence>
<dbReference type="PROSITE" id="PS50048">
    <property type="entry name" value="ZN2_CY6_FUNGAL_2"/>
    <property type="match status" value="1"/>
</dbReference>
<dbReference type="PANTHER" id="PTHR46910:SF38">
    <property type="entry name" value="ZN(2)-C6 FUNGAL-TYPE DOMAIN-CONTAINING PROTEIN"/>
    <property type="match status" value="1"/>
</dbReference>
<dbReference type="PROSITE" id="PS00463">
    <property type="entry name" value="ZN2_CY6_FUNGAL_1"/>
    <property type="match status" value="1"/>
</dbReference>
<evidence type="ECO:0000256" key="4">
    <source>
        <dbReference type="SAM" id="Phobius"/>
    </source>
</evidence>